<keyword evidence="2" id="KW-1185">Reference proteome</keyword>
<name>A0A9N8X4C5_9BURK</name>
<evidence type="ECO:0000313" key="1">
    <source>
        <dbReference type="EMBL" id="CAG4923234.1"/>
    </source>
</evidence>
<comment type="caution">
    <text evidence="1">The sequence shown here is derived from an EMBL/GenBank/DDBJ whole genome shotgun (WGS) entry which is preliminary data.</text>
</comment>
<dbReference type="EMBL" id="CAJQZC010000014">
    <property type="protein sequence ID" value="CAG4923234.1"/>
    <property type="molecule type" value="Genomic_DNA"/>
</dbReference>
<evidence type="ECO:0008006" key="3">
    <source>
        <dbReference type="Google" id="ProtNLM"/>
    </source>
</evidence>
<proteinExistence type="predicted"/>
<gene>
    <name evidence="1" type="ORF">LMG31841_05264</name>
</gene>
<organism evidence="1 2">
    <name type="scientific">Paraburkholderia saeva</name>
    <dbReference type="NCBI Taxonomy" id="2777537"/>
    <lineage>
        <taxon>Bacteria</taxon>
        <taxon>Pseudomonadati</taxon>
        <taxon>Pseudomonadota</taxon>
        <taxon>Betaproteobacteria</taxon>
        <taxon>Burkholderiales</taxon>
        <taxon>Burkholderiaceae</taxon>
        <taxon>Paraburkholderia</taxon>
    </lineage>
</organism>
<accession>A0A9N8X4C5</accession>
<dbReference type="SUPFAM" id="SSF52777">
    <property type="entry name" value="CoA-dependent acyltransferases"/>
    <property type="match status" value="1"/>
</dbReference>
<dbReference type="Gene3D" id="3.30.559.10">
    <property type="entry name" value="Chloramphenicol acetyltransferase-like domain"/>
    <property type="match status" value="1"/>
</dbReference>
<dbReference type="Proteomes" id="UP000789704">
    <property type="component" value="Unassembled WGS sequence"/>
</dbReference>
<dbReference type="AlphaFoldDB" id="A0A9N8X4C5"/>
<protein>
    <recommendedName>
        <fullName evidence="3">Condensation domain-containing protein</fullName>
    </recommendedName>
</protein>
<sequence length="91" mass="9650">MSWEREAAVEMSTRFQPGDAPSLRATVVLRPESAVLMLAVHHTIADGVSIAHALTDLLRLMADEPLDAATLSPSLEDLISGAPVDVAGNEM</sequence>
<reference evidence="1" key="1">
    <citation type="submission" date="2021-04" db="EMBL/GenBank/DDBJ databases">
        <authorList>
            <person name="Vanwijnsberghe S."/>
        </authorList>
    </citation>
    <scope>NUCLEOTIDE SEQUENCE</scope>
    <source>
        <strain evidence="1">LMG 31841</strain>
    </source>
</reference>
<dbReference type="InterPro" id="IPR023213">
    <property type="entry name" value="CAT-like_dom_sf"/>
</dbReference>
<evidence type="ECO:0000313" key="2">
    <source>
        <dbReference type="Proteomes" id="UP000789704"/>
    </source>
</evidence>